<evidence type="ECO:0000259" key="2">
    <source>
        <dbReference type="Pfam" id="PF03795"/>
    </source>
</evidence>
<dbReference type="Proteomes" id="UP000269669">
    <property type="component" value="Unassembled WGS sequence"/>
</dbReference>
<evidence type="ECO:0000313" key="4">
    <source>
        <dbReference type="Proteomes" id="UP000269669"/>
    </source>
</evidence>
<proteinExistence type="inferred from homology"/>
<comment type="similarity">
    <text evidence="1">Belongs to the YciI family.</text>
</comment>
<protein>
    <recommendedName>
        <fullName evidence="2">YCII-related domain-containing protein</fullName>
    </recommendedName>
</protein>
<dbReference type="EMBL" id="RSDW01000001">
    <property type="protein sequence ID" value="RSL18216.1"/>
    <property type="molecule type" value="Genomic_DNA"/>
</dbReference>
<organism evidence="3 4">
    <name type="scientific">Edaphobacter aggregans</name>
    <dbReference type="NCBI Taxonomy" id="570835"/>
    <lineage>
        <taxon>Bacteria</taxon>
        <taxon>Pseudomonadati</taxon>
        <taxon>Acidobacteriota</taxon>
        <taxon>Terriglobia</taxon>
        <taxon>Terriglobales</taxon>
        <taxon>Acidobacteriaceae</taxon>
        <taxon>Edaphobacter</taxon>
    </lineage>
</organism>
<dbReference type="Gene3D" id="3.30.70.1060">
    <property type="entry name" value="Dimeric alpha+beta barrel"/>
    <property type="match status" value="1"/>
</dbReference>
<dbReference type="PANTHER" id="PTHR35174">
    <property type="entry name" value="BLL7171 PROTEIN-RELATED"/>
    <property type="match status" value="1"/>
</dbReference>
<dbReference type="AlphaFoldDB" id="A0A3R9R563"/>
<name>A0A3R9R563_9BACT</name>
<dbReference type="PANTHER" id="PTHR35174:SF1">
    <property type="entry name" value="BLL0086 PROTEIN"/>
    <property type="match status" value="1"/>
</dbReference>
<dbReference type="InterPro" id="IPR011008">
    <property type="entry name" value="Dimeric_a/b-barrel"/>
</dbReference>
<sequence length="117" mass="12748">MRYLCLYKPNKPESTPPTQQEIATMGKLIEDMTKAGVLLATEGCQSSAKGARVRLANGKFAVTDGPFTEVKEVVGGFALIQAKSKEGAIEWTKRFLEVAGDGETEIRLLHEMSDFAP</sequence>
<dbReference type="InterPro" id="IPR005545">
    <property type="entry name" value="YCII"/>
</dbReference>
<dbReference type="SUPFAM" id="SSF54909">
    <property type="entry name" value="Dimeric alpha+beta barrel"/>
    <property type="match status" value="1"/>
</dbReference>
<comment type="caution">
    <text evidence="3">The sequence shown here is derived from an EMBL/GenBank/DDBJ whole genome shotgun (WGS) entry which is preliminary data.</text>
</comment>
<evidence type="ECO:0000313" key="3">
    <source>
        <dbReference type="EMBL" id="RSL18216.1"/>
    </source>
</evidence>
<dbReference type="Pfam" id="PF03795">
    <property type="entry name" value="YCII"/>
    <property type="match status" value="1"/>
</dbReference>
<feature type="domain" description="YCII-related" evidence="2">
    <location>
        <begin position="1"/>
        <end position="99"/>
    </location>
</feature>
<gene>
    <name evidence="3" type="ORF">EDE15_3774</name>
</gene>
<reference evidence="3 4" key="1">
    <citation type="submission" date="2018-12" db="EMBL/GenBank/DDBJ databases">
        <title>Sequencing of bacterial isolates from soil warming experiment in Harvard Forest, Massachusetts, USA.</title>
        <authorList>
            <person name="Deangelis K."/>
        </authorList>
    </citation>
    <scope>NUCLEOTIDE SEQUENCE [LARGE SCALE GENOMIC DNA]</scope>
    <source>
        <strain evidence="3 4">EB153</strain>
    </source>
</reference>
<evidence type="ECO:0000256" key="1">
    <source>
        <dbReference type="ARBA" id="ARBA00007689"/>
    </source>
</evidence>
<dbReference type="OrthoDB" id="9807535at2"/>
<accession>A0A3R9R563</accession>
<keyword evidence="4" id="KW-1185">Reference proteome</keyword>